<comment type="caution">
    <text evidence="5">The sequence shown here is derived from an EMBL/GenBank/DDBJ whole genome shotgun (WGS) entry which is preliminary data.</text>
</comment>
<comment type="similarity">
    <text evidence="1">Belongs to the heat shock protein 70 family.</text>
</comment>
<sequence>MSAVGFDIGNETCFIATAKYGGIDVIDNEYSLRVTPSYVGFSEKSRDVGVSAKTKLVPNIKNTVFGFKTLLGKRFDKNLKELSYLSFNVSELPSGDFGVRVKYLNEENIFSMEQLMAMMITKLKSITENKLGTNIKESVISVPVYYTDMQRRAMLDAAEIAGIKALKLINEPTAIALSYGFYRPHLFDEPKTIIFVDFGHSSLTVTACVFTKDKLKILGNVWNTNVGGRDFDGILVKHFAQEFKNRYHLDVMSSKKAIMLLMMECESLKKQMSMNSRELELSIECFMNDVDVRGKMKRELFEKLAENLFIDIETTMKDLLSKTGLNEEDIHEIQIVGGSCRIPALKDIIYEVFGQYPLATLNQDEAVARGCALQCAFLSPTVKTKNFSIEDINPYSIEVLCHRSNVEDKIEVFPVFHRTPATKMVTFSFKTPFFLEVFYSSASCNTPEIGKFTFFDVPSEVNENNDVKIKIRMSLDIHGIFNVYSASLIIKQKESNTDNSKQLVCVPDNSKYSAESSLQSNDEDVQDVSCEELTESDAKSKEIFKYFDLKIKATVPSLTRTQMDYLIQKEQEMINVDLNEKRMADLRNIVEEYVYYSRGKLSSEVKKFLPEIEWKKFLSILQDTETWLYECENPQECEYSRRLIEMKQHVEPVLQWYAQLEDAKSALQEFQKLLESFASIMRSLPQEKRPQLSNDDMTNLEELWNHGNEYFGHWLHKLKEIRKYGDLPITAESIREEMNNYQERIQSIINKPDQDEVVAGGDSSEDIHQAPGESPEDLASNQEFKEEYKSSSEKDTMGGQSSNGK</sequence>
<dbReference type="GO" id="GO:0005829">
    <property type="term" value="C:cytosol"/>
    <property type="evidence" value="ECO:0007669"/>
    <property type="project" value="TreeGrafter"/>
</dbReference>
<dbReference type="SUPFAM" id="SSF53067">
    <property type="entry name" value="Actin-like ATPase domain"/>
    <property type="match status" value="2"/>
</dbReference>
<evidence type="ECO:0000313" key="5">
    <source>
        <dbReference type="EMBL" id="GFT40216.1"/>
    </source>
</evidence>
<evidence type="ECO:0000256" key="4">
    <source>
        <dbReference type="SAM" id="MobiDB-lite"/>
    </source>
</evidence>
<feature type="compositionally biased region" description="Basic and acidic residues" evidence="4">
    <location>
        <begin position="783"/>
        <end position="796"/>
    </location>
</feature>
<dbReference type="Pfam" id="PF00012">
    <property type="entry name" value="HSP70"/>
    <property type="match status" value="1"/>
</dbReference>
<proteinExistence type="inferred from homology"/>
<evidence type="ECO:0000256" key="2">
    <source>
        <dbReference type="ARBA" id="ARBA00022741"/>
    </source>
</evidence>
<dbReference type="Proteomes" id="UP000887013">
    <property type="component" value="Unassembled WGS sequence"/>
</dbReference>
<dbReference type="InterPro" id="IPR029048">
    <property type="entry name" value="HSP70_C_sf"/>
</dbReference>
<dbReference type="PANTHER" id="PTHR45639:SF4">
    <property type="entry name" value="HSC70CB, ISOFORM G"/>
    <property type="match status" value="1"/>
</dbReference>
<dbReference type="FunFam" id="3.30.420.40:FF:000171">
    <property type="entry name" value="Heat shock 70 kDa protein 4"/>
    <property type="match status" value="2"/>
</dbReference>
<dbReference type="SUPFAM" id="SSF100920">
    <property type="entry name" value="Heat shock protein 70kD (HSP70), peptide-binding domain"/>
    <property type="match status" value="1"/>
</dbReference>
<dbReference type="SUPFAM" id="SSF100934">
    <property type="entry name" value="Heat shock protein 70kD (HSP70), C-terminal subdomain"/>
    <property type="match status" value="1"/>
</dbReference>
<dbReference type="Gene3D" id="2.60.34.10">
    <property type="entry name" value="Substrate Binding Domain Of DNAk, Chain A, domain 1"/>
    <property type="match status" value="1"/>
</dbReference>
<evidence type="ECO:0000256" key="3">
    <source>
        <dbReference type="ARBA" id="ARBA00022840"/>
    </source>
</evidence>
<reference evidence="5" key="1">
    <citation type="submission" date="2020-08" db="EMBL/GenBank/DDBJ databases">
        <title>Multicomponent nature underlies the extraordinary mechanical properties of spider dragline silk.</title>
        <authorList>
            <person name="Kono N."/>
            <person name="Nakamura H."/>
            <person name="Mori M."/>
            <person name="Yoshida Y."/>
            <person name="Ohtoshi R."/>
            <person name="Malay A.D."/>
            <person name="Moran D.A.P."/>
            <person name="Tomita M."/>
            <person name="Numata K."/>
            <person name="Arakawa K."/>
        </authorList>
    </citation>
    <scope>NUCLEOTIDE SEQUENCE</scope>
</reference>
<gene>
    <name evidence="5" type="ORF">NPIL_29441</name>
</gene>
<dbReference type="EMBL" id="BMAW01014744">
    <property type="protein sequence ID" value="GFT40216.1"/>
    <property type="molecule type" value="Genomic_DNA"/>
</dbReference>
<dbReference type="Gene3D" id="1.20.1270.10">
    <property type="match status" value="1"/>
</dbReference>
<accession>A0A8X6NXE7</accession>
<dbReference type="InterPro" id="IPR029047">
    <property type="entry name" value="HSP70_peptide-bd_sf"/>
</dbReference>
<dbReference type="InterPro" id="IPR043129">
    <property type="entry name" value="ATPase_NBD"/>
</dbReference>
<protein>
    <submittedName>
        <fullName evidence="5">97 kDa heat shock protein</fullName>
    </submittedName>
</protein>
<keyword evidence="3" id="KW-0067">ATP-binding</keyword>
<evidence type="ECO:0000313" key="6">
    <source>
        <dbReference type="Proteomes" id="UP000887013"/>
    </source>
</evidence>
<dbReference type="GO" id="GO:0140662">
    <property type="term" value="F:ATP-dependent protein folding chaperone"/>
    <property type="evidence" value="ECO:0007669"/>
    <property type="project" value="InterPro"/>
</dbReference>
<dbReference type="Gene3D" id="3.30.30.30">
    <property type="match status" value="1"/>
</dbReference>
<name>A0A8X6NXE7_NEPPI</name>
<feature type="region of interest" description="Disordered" evidence="4">
    <location>
        <begin position="752"/>
        <end position="805"/>
    </location>
</feature>
<keyword evidence="2" id="KW-0547">Nucleotide-binding</keyword>
<dbReference type="AlphaFoldDB" id="A0A8X6NXE7"/>
<evidence type="ECO:0000256" key="1">
    <source>
        <dbReference type="ARBA" id="ARBA00007381"/>
    </source>
</evidence>
<keyword evidence="6" id="KW-1185">Reference proteome</keyword>
<dbReference type="PANTHER" id="PTHR45639">
    <property type="entry name" value="HSC70CB, ISOFORM G-RELATED"/>
    <property type="match status" value="1"/>
</dbReference>
<dbReference type="OrthoDB" id="434160at2759"/>
<dbReference type="GO" id="GO:0005634">
    <property type="term" value="C:nucleus"/>
    <property type="evidence" value="ECO:0007669"/>
    <property type="project" value="TreeGrafter"/>
</dbReference>
<organism evidence="5 6">
    <name type="scientific">Nephila pilipes</name>
    <name type="common">Giant wood spider</name>
    <name type="synonym">Nephila maculata</name>
    <dbReference type="NCBI Taxonomy" id="299642"/>
    <lineage>
        <taxon>Eukaryota</taxon>
        <taxon>Metazoa</taxon>
        <taxon>Ecdysozoa</taxon>
        <taxon>Arthropoda</taxon>
        <taxon>Chelicerata</taxon>
        <taxon>Arachnida</taxon>
        <taxon>Araneae</taxon>
        <taxon>Araneomorphae</taxon>
        <taxon>Entelegynae</taxon>
        <taxon>Araneoidea</taxon>
        <taxon>Nephilidae</taxon>
        <taxon>Nephila</taxon>
    </lineage>
</organism>
<dbReference type="PRINTS" id="PR00301">
    <property type="entry name" value="HEATSHOCK70"/>
</dbReference>
<dbReference type="FunFam" id="3.90.640.10:FF:000004">
    <property type="entry name" value="Heat shock 70 kDa protein 4"/>
    <property type="match status" value="1"/>
</dbReference>
<dbReference type="InterPro" id="IPR013126">
    <property type="entry name" value="Hsp_70_fam"/>
</dbReference>
<dbReference type="Gene3D" id="3.90.640.10">
    <property type="entry name" value="Actin, Chain A, domain 4"/>
    <property type="match status" value="1"/>
</dbReference>
<dbReference type="Gene3D" id="3.30.420.40">
    <property type="match status" value="2"/>
</dbReference>
<dbReference type="GO" id="GO:0005524">
    <property type="term" value="F:ATP binding"/>
    <property type="evidence" value="ECO:0007669"/>
    <property type="project" value="UniProtKB-KW"/>
</dbReference>
<keyword evidence="5" id="KW-0346">Stress response</keyword>